<feature type="region of interest" description="Disordered" evidence="6">
    <location>
        <begin position="1478"/>
        <end position="1507"/>
    </location>
</feature>
<feature type="compositionally biased region" description="Polar residues" evidence="6">
    <location>
        <begin position="1325"/>
        <end position="1337"/>
    </location>
</feature>
<name>A0AAW1RHL4_9CHLO</name>
<evidence type="ECO:0000256" key="3">
    <source>
        <dbReference type="ARBA" id="ARBA00022833"/>
    </source>
</evidence>
<gene>
    <name evidence="9" type="ORF">WJX74_010893</name>
</gene>
<feature type="compositionally biased region" description="Low complexity" evidence="6">
    <location>
        <begin position="1651"/>
        <end position="1668"/>
    </location>
</feature>
<dbReference type="Gene3D" id="3.30.70.330">
    <property type="match status" value="1"/>
</dbReference>
<feature type="domain" description="RRM" evidence="7">
    <location>
        <begin position="1133"/>
        <end position="1211"/>
    </location>
</feature>
<dbReference type="SMART" id="SM00322">
    <property type="entry name" value="KH"/>
    <property type="match status" value="1"/>
</dbReference>
<feature type="compositionally biased region" description="Basic and acidic residues" evidence="6">
    <location>
        <begin position="1110"/>
        <end position="1133"/>
    </location>
</feature>
<dbReference type="Gene3D" id="3.30.1370.10">
    <property type="entry name" value="K Homology domain, type 1"/>
    <property type="match status" value="1"/>
</dbReference>
<feature type="domain" description="PWWP" evidence="8">
    <location>
        <begin position="453"/>
        <end position="515"/>
    </location>
</feature>
<evidence type="ECO:0000259" key="8">
    <source>
        <dbReference type="PROSITE" id="PS50812"/>
    </source>
</evidence>
<dbReference type="Proteomes" id="UP001438707">
    <property type="component" value="Unassembled WGS sequence"/>
</dbReference>
<dbReference type="Pfam" id="PF00855">
    <property type="entry name" value="PWWP"/>
    <property type="match status" value="1"/>
</dbReference>
<feature type="compositionally biased region" description="Basic and acidic residues" evidence="6">
    <location>
        <begin position="696"/>
        <end position="710"/>
    </location>
</feature>
<feature type="compositionally biased region" description="Basic residues" evidence="6">
    <location>
        <begin position="1733"/>
        <end position="1749"/>
    </location>
</feature>
<dbReference type="Pfam" id="PF00076">
    <property type="entry name" value="RRM_1"/>
    <property type="match status" value="1"/>
</dbReference>
<feature type="compositionally biased region" description="Acidic residues" evidence="6">
    <location>
        <begin position="340"/>
        <end position="356"/>
    </location>
</feature>
<dbReference type="CDD" id="cd02395">
    <property type="entry name" value="KH-I_BBP"/>
    <property type="match status" value="1"/>
</dbReference>
<dbReference type="Pfam" id="PF16275">
    <property type="entry name" value="SF1-HH"/>
    <property type="match status" value="1"/>
</dbReference>
<feature type="compositionally biased region" description="Low complexity" evidence="6">
    <location>
        <begin position="1269"/>
        <end position="1286"/>
    </location>
</feature>
<dbReference type="InterPro" id="IPR012677">
    <property type="entry name" value="Nucleotide-bd_a/b_plait_sf"/>
</dbReference>
<feature type="compositionally biased region" description="Polar residues" evidence="6">
    <location>
        <begin position="1755"/>
        <end position="1764"/>
    </location>
</feature>
<dbReference type="EMBL" id="JALJOS010000011">
    <property type="protein sequence ID" value="KAK9833227.1"/>
    <property type="molecule type" value="Genomic_DNA"/>
</dbReference>
<dbReference type="GO" id="GO:0048024">
    <property type="term" value="P:regulation of mRNA splicing, via spliceosome"/>
    <property type="evidence" value="ECO:0007669"/>
    <property type="project" value="TreeGrafter"/>
</dbReference>
<dbReference type="PANTHER" id="PTHR11208">
    <property type="entry name" value="RNA-BINDING PROTEIN RELATED"/>
    <property type="match status" value="1"/>
</dbReference>
<dbReference type="Pfam" id="PF22675">
    <property type="entry name" value="KH-I_KHDC4-BBP"/>
    <property type="match status" value="1"/>
</dbReference>
<dbReference type="InterPro" id="IPR032570">
    <property type="entry name" value="SF1-HH"/>
</dbReference>
<evidence type="ECO:0000256" key="4">
    <source>
        <dbReference type="ARBA" id="ARBA00022884"/>
    </source>
</evidence>
<feature type="compositionally biased region" description="Polar residues" evidence="6">
    <location>
        <begin position="318"/>
        <end position="327"/>
    </location>
</feature>
<feature type="compositionally biased region" description="Low complexity" evidence="6">
    <location>
        <begin position="1531"/>
        <end position="1546"/>
    </location>
</feature>
<feature type="compositionally biased region" description="Basic and acidic residues" evidence="6">
    <location>
        <begin position="1602"/>
        <end position="1615"/>
    </location>
</feature>
<feature type="region of interest" description="Disordered" evidence="6">
    <location>
        <begin position="835"/>
        <end position="855"/>
    </location>
</feature>
<organism evidence="9 10">
    <name type="scientific">Apatococcus lobatus</name>
    <dbReference type="NCBI Taxonomy" id="904363"/>
    <lineage>
        <taxon>Eukaryota</taxon>
        <taxon>Viridiplantae</taxon>
        <taxon>Chlorophyta</taxon>
        <taxon>core chlorophytes</taxon>
        <taxon>Trebouxiophyceae</taxon>
        <taxon>Chlorellales</taxon>
        <taxon>Chlorellaceae</taxon>
        <taxon>Apatococcus</taxon>
    </lineage>
</organism>
<dbReference type="GO" id="GO:0008270">
    <property type="term" value="F:zinc ion binding"/>
    <property type="evidence" value="ECO:0007669"/>
    <property type="project" value="UniProtKB-KW"/>
</dbReference>
<evidence type="ECO:0000256" key="5">
    <source>
        <dbReference type="PROSITE-ProRule" id="PRU00176"/>
    </source>
</evidence>
<dbReference type="InterPro" id="IPR045071">
    <property type="entry name" value="BBP-like"/>
</dbReference>
<dbReference type="SUPFAM" id="SSF63748">
    <property type="entry name" value="Tudor/PWWP/MBT"/>
    <property type="match status" value="1"/>
</dbReference>
<dbReference type="InterPro" id="IPR055256">
    <property type="entry name" value="KH_1_KHDC4/BBP-like"/>
</dbReference>
<dbReference type="SUPFAM" id="SSF54791">
    <property type="entry name" value="Eukaryotic type KH-domain (KH-domain type I)"/>
    <property type="match status" value="1"/>
</dbReference>
<feature type="compositionally biased region" description="Basic and acidic residues" evidence="6">
    <location>
        <begin position="1484"/>
        <end position="1505"/>
    </location>
</feature>
<feature type="region of interest" description="Disordered" evidence="6">
    <location>
        <begin position="574"/>
        <end position="617"/>
    </location>
</feature>
<feature type="compositionally biased region" description="Acidic residues" evidence="6">
    <location>
        <begin position="1287"/>
        <end position="1306"/>
    </location>
</feature>
<dbReference type="Gene3D" id="6.10.140.1790">
    <property type="match status" value="1"/>
</dbReference>
<dbReference type="PROSITE" id="PS50812">
    <property type="entry name" value="PWWP"/>
    <property type="match status" value="1"/>
</dbReference>
<feature type="region of interest" description="Disordered" evidence="6">
    <location>
        <begin position="942"/>
        <end position="962"/>
    </location>
</feature>
<dbReference type="InterPro" id="IPR000504">
    <property type="entry name" value="RRM_dom"/>
</dbReference>
<evidence type="ECO:0000256" key="2">
    <source>
        <dbReference type="ARBA" id="ARBA00022771"/>
    </source>
</evidence>
<feature type="compositionally biased region" description="Low complexity" evidence="6">
    <location>
        <begin position="1676"/>
        <end position="1685"/>
    </location>
</feature>
<feature type="region of interest" description="Disordered" evidence="6">
    <location>
        <begin position="218"/>
        <end position="367"/>
    </location>
</feature>
<dbReference type="InterPro" id="IPR036612">
    <property type="entry name" value="KH_dom_type_1_sf"/>
</dbReference>
<keyword evidence="3" id="KW-0862">Zinc</keyword>
<keyword evidence="10" id="KW-1185">Reference proteome</keyword>
<feature type="compositionally biased region" description="Polar residues" evidence="6">
    <location>
        <begin position="231"/>
        <end position="241"/>
    </location>
</feature>
<keyword evidence="4 5" id="KW-0694">RNA-binding</keyword>
<evidence type="ECO:0000256" key="1">
    <source>
        <dbReference type="ARBA" id="ARBA00022723"/>
    </source>
</evidence>
<feature type="compositionally biased region" description="Basic and acidic residues" evidence="6">
    <location>
        <begin position="945"/>
        <end position="962"/>
    </location>
</feature>
<evidence type="ECO:0000313" key="10">
    <source>
        <dbReference type="Proteomes" id="UP001438707"/>
    </source>
</evidence>
<feature type="region of interest" description="Disordered" evidence="6">
    <location>
        <begin position="666"/>
        <end position="784"/>
    </location>
</feature>
<feature type="compositionally biased region" description="Basic and acidic residues" evidence="6">
    <location>
        <begin position="330"/>
        <end position="339"/>
    </location>
</feature>
<dbReference type="SMART" id="SM00360">
    <property type="entry name" value="RRM"/>
    <property type="match status" value="1"/>
</dbReference>
<feature type="region of interest" description="Disordered" evidence="6">
    <location>
        <begin position="1072"/>
        <end position="1134"/>
    </location>
</feature>
<feature type="compositionally biased region" description="Acidic residues" evidence="6">
    <location>
        <begin position="1703"/>
        <end position="1718"/>
    </location>
</feature>
<evidence type="ECO:0008006" key="11">
    <source>
        <dbReference type="Google" id="ProtNLM"/>
    </source>
</evidence>
<proteinExistence type="predicted"/>
<feature type="compositionally biased region" description="Basic residues" evidence="6">
    <location>
        <begin position="1590"/>
        <end position="1601"/>
    </location>
</feature>
<dbReference type="GO" id="GO:0003729">
    <property type="term" value="F:mRNA binding"/>
    <property type="evidence" value="ECO:0007669"/>
    <property type="project" value="TreeGrafter"/>
</dbReference>
<dbReference type="CDD" id="cd05162">
    <property type="entry name" value="PWWP"/>
    <property type="match status" value="1"/>
</dbReference>
<dbReference type="InterPro" id="IPR000313">
    <property type="entry name" value="PWWP_dom"/>
</dbReference>
<feature type="region of interest" description="Disordered" evidence="6">
    <location>
        <begin position="1531"/>
        <end position="1892"/>
    </location>
</feature>
<feature type="compositionally biased region" description="Low complexity" evidence="6">
    <location>
        <begin position="1434"/>
        <end position="1446"/>
    </location>
</feature>
<dbReference type="InterPro" id="IPR004087">
    <property type="entry name" value="KH_dom"/>
</dbReference>
<keyword evidence="2" id="KW-0863">Zinc-finger</keyword>
<evidence type="ECO:0000259" key="7">
    <source>
        <dbReference type="PROSITE" id="PS50102"/>
    </source>
</evidence>
<feature type="compositionally biased region" description="Polar residues" evidence="6">
    <location>
        <begin position="61"/>
        <end position="91"/>
    </location>
</feature>
<feature type="compositionally biased region" description="Polar residues" evidence="6">
    <location>
        <begin position="262"/>
        <end position="273"/>
    </location>
</feature>
<dbReference type="GO" id="GO:0005634">
    <property type="term" value="C:nucleus"/>
    <property type="evidence" value="ECO:0007669"/>
    <property type="project" value="TreeGrafter"/>
</dbReference>
<feature type="region of interest" description="Disordered" evidence="6">
    <location>
        <begin position="1404"/>
        <end position="1446"/>
    </location>
</feature>
<dbReference type="InterPro" id="IPR047086">
    <property type="entry name" value="SF1-HH_sf"/>
</dbReference>
<feature type="compositionally biased region" description="Acidic residues" evidence="6">
    <location>
        <begin position="1406"/>
        <end position="1433"/>
    </location>
</feature>
<feature type="compositionally biased region" description="Polar residues" evidence="6">
    <location>
        <begin position="25"/>
        <end position="35"/>
    </location>
</feature>
<evidence type="ECO:0000256" key="6">
    <source>
        <dbReference type="SAM" id="MobiDB-lite"/>
    </source>
</evidence>
<reference evidence="9 10" key="1">
    <citation type="journal article" date="2024" name="Nat. Commun.">
        <title>Phylogenomics reveals the evolutionary origins of lichenization in chlorophyte algae.</title>
        <authorList>
            <person name="Puginier C."/>
            <person name="Libourel C."/>
            <person name="Otte J."/>
            <person name="Skaloud P."/>
            <person name="Haon M."/>
            <person name="Grisel S."/>
            <person name="Petersen M."/>
            <person name="Berrin J.G."/>
            <person name="Delaux P.M."/>
            <person name="Dal Grande F."/>
            <person name="Keller J."/>
        </authorList>
    </citation>
    <scope>NUCLEOTIDE SEQUENCE [LARGE SCALE GENOMIC DNA]</scope>
    <source>
        <strain evidence="9 10">SAG 2145</strain>
    </source>
</reference>
<protein>
    <recommendedName>
        <fullName evidence="11">Branchpoint-bridging protein</fullName>
    </recommendedName>
</protein>
<feature type="region of interest" description="Disordered" evidence="6">
    <location>
        <begin position="385"/>
        <end position="426"/>
    </location>
</feature>
<dbReference type="PROSITE" id="PS50102">
    <property type="entry name" value="RRM"/>
    <property type="match status" value="1"/>
</dbReference>
<feature type="compositionally biased region" description="Low complexity" evidence="6">
    <location>
        <begin position="1838"/>
        <end position="1847"/>
    </location>
</feature>
<accession>A0AAW1RHL4</accession>
<keyword evidence="1" id="KW-0479">Metal-binding</keyword>
<dbReference type="PROSITE" id="PS50084">
    <property type="entry name" value="KH_TYPE_1"/>
    <property type="match status" value="1"/>
</dbReference>
<feature type="region of interest" description="Disordered" evidence="6">
    <location>
        <begin position="25"/>
        <end position="125"/>
    </location>
</feature>
<feature type="region of interest" description="Disordered" evidence="6">
    <location>
        <begin position="148"/>
        <end position="181"/>
    </location>
</feature>
<comment type="caution">
    <text evidence="9">The sequence shown here is derived from an EMBL/GenBank/DDBJ whole genome shotgun (WGS) entry which is preliminary data.</text>
</comment>
<evidence type="ECO:0000313" key="9">
    <source>
        <dbReference type="EMBL" id="KAK9833227.1"/>
    </source>
</evidence>
<dbReference type="Gene3D" id="2.30.30.140">
    <property type="match status" value="1"/>
</dbReference>
<feature type="compositionally biased region" description="Basic and acidic residues" evidence="6">
    <location>
        <begin position="1629"/>
        <end position="1650"/>
    </location>
</feature>
<dbReference type="SUPFAM" id="SSF54928">
    <property type="entry name" value="RNA-binding domain, RBD"/>
    <property type="match status" value="1"/>
</dbReference>
<sequence length="1918" mass="205350">MQLDSPAMQQAALLQHNANMAQPNALTHAQSTASQPKPALDPLQNPMWSQSQQPGPHAHAPTQQLGKLPSNSTSLQRPVLPSASSAGSNQLHPAWPGGTSNTAAMQPTWPGGYQSQHGAPSPNAAALQQPTLQQASSGLDRLALMRHFQQQQQQQQGGSAPLTGAIGVGQTGSTPPNLHSHILDNLRRSLPATSVAFGNLPYTEAPSAVAHAIAGSHSSLPLSSSLSEPSRASNGGSSLSHQAPLHRLGANTPLQGAPPAATTHTGQLQQQKPQGPAGWGAVGSSTPVAPLHAAARSQMPHPAALHAGRPQEVPGQLSMHSNHQGTLQHGRPDEHRDDGEGNDEDEYEDESEEEEPHDSHDQLLMPGKAPESRAYNAAQHPVSMHRMPQHLHQQPVQKLPGPASALEGQEAARSKATGSPRHATPGAALLHSVPASRTINPSMQPAPGSGFVAGMVVWSQLAHFPWWPSQVLALDDPFIPEDSAQPCPGAVPVRFFGTYEFAWIETLSGLAHFTEAFLDRCQKSKDHQFQVGVEEALHFQETQELPEGFIEAMDEGDEAPLAQAPAAISRDISKAPRGALPKGQPREKLGTAGRGKGSKRGTNAHLADLLGPKEPPISKQKMIKDRQARILQSLALSAPPDSPFANCTCLSGIQALVFVYSVRSRGASGPAAVPGSPTAPTGKSSGKERRRKRTRWGPDAEDNSKAEPRQLEAAQQALPGEGSLPTPPAAGEAVQFPGPPPLPGQATPGAQSAQPAAIVGADDGKPRKRKRSRWQPEEEQTPIQLPQLAMVPGLPGMALPPSLIGLVDINPETMELHRRLNLVNQDIQTIASGKYVDDRPEGARSPSPDPVYNENGIRVNSRDQRAKEKLQKQRYDIITEIIKRNPSYKPPSDYRPEKKTRRIMIPVHDHPGYNFIGLILGPRGNTHRRMEAETGAKIFIRGRGSVKEGRERREKPDPSDNDDLHVQIIAEDDIALNKAATMLERLLSPVDDELNQHKQNQLIELAKINGTLRNDEYWQMMKNEKEKGDIYQLPAAAKQSADAQYRRDMAAMHGQGEMLDDEYSEFMKELGGETGTQSGRWQDRPVHASAAAVPPQNGPELPGPPPREGLGFRENEREMMRERERESSREDPRNLYVGFLPPSIQEMGLQALFETIGPVLDCRLIYDRQTGQHKGYGFIKMAEEWMAYEAMQRLNTYMVDGKRIAVRRRMGRRNERDSGPGMDSNLPWAQSSGYGPEHGAAGQYPPPPYPYESAEAPNGLPYPPPLPNGYPAGAYPAAPETRPAAAEEADEEEEERPPGMEEEDPEPAAPAEASAAETDVPEEQASASLAQEPSAYTSDAVVPSPDGYERHVHMDVTSAGPEMHPSFPYNNLPGPPPLDPASLHASVPYMYPSYPAWTSFEYPQPVDEEEPTAPGAEVEDEGPIPEDPGEDGQEATAGAWGEYGYAYGDPSALGPEAYGYTAEEWAAWEAHAAVMQQAQNAEAETERVAEEARRSEALRPPEVKLRIPKKHRDHDLVVQVVKLTEAERQAAANAELAAGEAGSASDSDAEDPPGLAGIPGPPSDPNAPPPPAPTQPFNLAEANGSDLHMSRRKKRAGRNKSRAGEGESIILRDELAGPMRSAGPIRTAADMHRMAEEATRAARAEAEARRSAAAAAMAASAPDMPSRPRAYRSRRAPSPSRSPSFSPSPSPSPEPVKEPTPEPSEDGELPAESGELEASEASRSPSPVTSAPVKRHHKKEKTKHKRHSRRDSPSPVRNVSSQPSHRPAAPHLGPHQGPPFGVKLSSSHPPKSEQIPNFGMPASRPYPNTPLPGRGPSGRGGSSAHGHAGPGPGPAPGPASGFIGPGPMAMPQRPGARGGFMGPFRGRGRSGPGQGFGPRPAPGPVRSGPSLAQYAAAVGGPALLAGRGRGMAAARGGR</sequence>
<feature type="compositionally biased region" description="Pro residues" evidence="6">
    <location>
        <begin position="1559"/>
        <end position="1574"/>
    </location>
</feature>
<feature type="region of interest" description="Disordered" evidence="6">
    <location>
        <begin position="1209"/>
        <end position="1384"/>
    </location>
</feature>
<feature type="compositionally biased region" description="Low complexity" evidence="6">
    <location>
        <begin position="218"/>
        <end position="230"/>
    </location>
</feature>
<dbReference type="InterPro" id="IPR035979">
    <property type="entry name" value="RBD_domain_sf"/>
</dbReference>
<dbReference type="PANTHER" id="PTHR11208:SF45">
    <property type="entry name" value="SPLICING FACTOR 1"/>
    <property type="match status" value="1"/>
</dbReference>